<dbReference type="STRING" id="1121322.SAMN02745136_03580"/>
<dbReference type="AlphaFoldDB" id="A0A1M6W585"/>
<gene>
    <name evidence="3" type="ORF">SAMN02745136_03580</name>
</gene>
<proteinExistence type="predicted"/>
<reference evidence="3 4" key="1">
    <citation type="submission" date="2016-11" db="EMBL/GenBank/DDBJ databases">
        <authorList>
            <person name="Jaros S."/>
            <person name="Januszkiewicz K."/>
            <person name="Wedrychowicz H."/>
        </authorList>
    </citation>
    <scope>NUCLEOTIDE SEQUENCE [LARGE SCALE GENOMIC DNA]</scope>
    <source>
        <strain evidence="3 4">DSM 15929</strain>
    </source>
</reference>
<dbReference type="GO" id="GO:0051301">
    <property type="term" value="P:cell division"/>
    <property type="evidence" value="ECO:0007669"/>
    <property type="project" value="TreeGrafter"/>
</dbReference>
<keyword evidence="4" id="KW-1185">Reference proteome</keyword>
<name>A0A1M6W585_9FIRM</name>
<dbReference type="EMBL" id="FRAC01000019">
    <property type="protein sequence ID" value="SHK88645.1"/>
    <property type="molecule type" value="Genomic_DNA"/>
</dbReference>
<dbReference type="Pfam" id="PF17128">
    <property type="entry name" value="DUF5107"/>
    <property type="match status" value="1"/>
</dbReference>
<dbReference type="SUPFAM" id="SSF48452">
    <property type="entry name" value="TPR-like"/>
    <property type="match status" value="3"/>
</dbReference>
<evidence type="ECO:0000256" key="1">
    <source>
        <dbReference type="PROSITE-ProRule" id="PRU00339"/>
    </source>
</evidence>
<accession>A0A1M6W585</accession>
<dbReference type="PANTHER" id="PTHR12558:SF51">
    <property type="entry name" value="TPR-LIKE PROTEIN"/>
    <property type="match status" value="1"/>
</dbReference>
<dbReference type="RefSeq" id="WP_073278211.1">
    <property type="nucleotide sequence ID" value="NZ_FRAC01000019.1"/>
</dbReference>
<evidence type="ECO:0000313" key="4">
    <source>
        <dbReference type="Proteomes" id="UP000184386"/>
    </source>
</evidence>
<keyword evidence="1" id="KW-0802">TPR repeat</keyword>
<dbReference type="PROSITE" id="PS50005">
    <property type="entry name" value="TPR"/>
    <property type="match status" value="1"/>
</dbReference>
<dbReference type="Gene3D" id="1.25.40.10">
    <property type="entry name" value="Tetratricopeptide repeat domain"/>
    <property type="match status" value="4"/>
</dbReference>
<dbReference type="OrthoDB" id="174931at2"/>
<dbReference type="Pfam" id="PF13181">
    <property type="entry name" value="TPR_8"/>
    <property type="match status" value="1"/>
</dbReference>
<dbReference type="InterPro" id="IPR011990">
    <property type="entry name" value="TPR-like_helical_dom_sf"/>
</dbReference>
<dbReference type="Proteomes" id="UP000184386">
    <property type="component" value="Unassembled WGS sequence"/>
</dbReference>
<dbReference type="InterPro" id="IPR019734">
    <property type="entry name" value="TPR_rpt"/>
</dbReference>
<organism evidence="3 4">
    <name type="scientific">Anaerocolumna jejuensis DSM 15929</name>
    <dbReference type="NCBI Taxonomy" id="1121322"/>
    <lineage>
        <taxon>Bacteria</taxon>
        <taxon>Bacillati</taxon>
        <taxon>Bacillota</taxon>
        <taxon>Clostridia</taxon>
        <taxon>Lachnospirales</taxon>
        <taxon>Lachnospiraceae</taxon>
        <taxon>Anaerocolumna</taxon>
    </lineage>
</organism>
<dbReference type="InterPro" id="IPR033396">
    <property type="entry name" value="DUF5107"/>
</dbReference>
<protein>
    <submittedName>
        <fullName evidence="3">Tetratricopeptide repeat-containing protein</fullName>
    </submittedName>
</protein>
<dbReference type="Pfam" id="PF13432">
    <property type="entry name" value="TPR_16"/>
    <property type="match status" value="2"/>
</dbReference>
<evidence type="ECO:0000313" key="3">
    <source>
        <dbReference type="EMBL" id="SHK88645.1"/>
    </source>
</evidence>
<evidence type="ECO:0000259" key="2">
    <source>
        <dbReference type="Pfam" id="PF17128"/>
    </source>
</evidence>
<dbReference type="PANTHER" id="PTHR12558">
    <property type="entry name" value="CELL DIVISION CYCLE 16,23,27"/>
    <property type="match status" value="1"/>
</dbReference>
<dbReference type="SMART" id="SM00028">
    <property type="entry name" value="TPR"/>
    <property type="match status" value="9"/>
</dbReference>
<sequence length="1102" mass="127269">MEQAKVWKEKVVIPTYEIGEPEKNPMFIDKRVYQGSTGKVYPYPTIEKISDTKADKEYEAVYLENQYIKVMVLPELGGRIQRAYDKTNGYDFVYYNHVIKPALVGLTGPWISGGIEFNWPQHHRPSTFLPVDCQLKEYEDGSRSVLLNDVDRINGTKGLLEIRVYPGKAYIEIRGQLYNRTALPQTFLWWANPAVPVNEHTQSVFPPDVYAVMDHGKRDVSRFPIATGVYYKHDYGEGVDISRYKNIPVPTSYMAAKSEYDFVGGYDYGKKAGILHVADHHISPGKKQWTWGCGDFGKAWDRNLTDEDGAYIELMTGVYTDNQPDFTWLKPLEEKTFRQYFMPYKDIGYIKNATLHAAVNLYVTEGRVHLGVYATENYKNAKITVKNKGGLLLEEVLDLSPRAAYKKEIEAGGAKEEDISILVEGEGRVLVSYQARERKIEKLPEPAQAAKEPEEIMTNEELYLTGLHIEQYRHATYLPDPYYLEGLKRDPMDSRINTAYGSLLLRRGNFTEAEKHFERAVKRLTCKNPNPYNSEAYYYLGLSLLLQNRDKEAREAFYKATWTSEQQEMSFYYLGVLAAKQKDYENAFICLEKSLVKNSHNIKARGIKAAVLRKLGRQMEVKEWREQNLLLDPFDYISRYEAFLAEEDKNSLETMNRLMRESEENYLLAARDYGEAGFYEEAVGMLRKCKEQKPLLKYYEGYYLGQLGQAEEALEVIRAAERCCPDYTFPNNLEDISVLQYAIACNTKGPKAYYYLGDLYYDKLQFSQAKALWEKSAQLDNTFPTVFRNLSLVYYNKFTEYEKAKEALEKAFALDKKDARVFLELDQLYKKLGMSAKDRLLRFEEFKDTFSERDDLCVEYVTLLNRNGRYQEACEYMSGRRFHPWEGGEGKITAQYTISLLELAKAEIKAENYGQARSYLERILVYPENLGEGKLEGTRDNHAFYYLGVVYEKTGDRQRAEECYGRATLGDADPAGMMYYNDQPADMILYQGLAFLKLGNPSEAVSRFYKLIDYGEKHLFDQVRIEYFAVSLPDFLIFEDDLTLKNKAHCCFLIGLGNIGLGNIEQAKSYLEKALELDKNHQSCMLFKKNINELIVNSCHNF</sequence>
<feature type="domain" description="DUF5107" evidence="2">
    <location>
        <begin position="39"/>
        <end position="340"/>
    </location>
</feature>
<feature type="repeat" description="TPR" evidence="1">
    <location>
        <begin position="750"/>
        <end position="783"/>
    </location>
</feature>